<evidence type="ECO:0000313" key="1">
    <source>
        <dbReference type="EMBL" id="GCB92542.1"/>
    </source>
</evidence>
<name>A0A059WAY8_STRNR</name>
<evidence type="ECO:0000313" key="2">
    <source>
        <dbReference type="Proteomes" id="UP000288351"/>
    </source>
</evidence>
<organism evidence="1 2">
    <name type="scientific">Streptomyces noursei</name>
    <name type="common">Streptomyces albulus</name>
    <dbReference type="NCBI Taxonomy" id="1971"/>
    <lineage>
        <taxon>Bacteria</taxon>
        <taxon>Bacillati</taxon>
        <taxon>Actinomycetota</taxon>
        <taxon>Actinomycetes</taxon>
        <taxon>Kitasatosporales</taxon>
        <taxon>Streptomycetaceae</taxon>
        <taxon>Streptomyces</taxon>
    </lineage>
</organism>
<sequence>MNALKALLWCVLTLAVAVNVSTSFVFDGVQQVLLSVGTGTVVLACVAALLLLRARRRP</sequence>
<dbReference type="RefSeq" id="WP_016575967.1">
    <property type="nucleotide sequence ID" value="NZ_BHXC01000006.1"/>
</dbReference>
<comment type="caution">
    <text evidence="1">The sequence shown here is derived from an EMBL/GenBank/DDBJ whole genome shotgun (WGS) entry which is preliminary data.</text>
</comment>
<dbReference type="EMBL" id="BHXC01000006">
    <property type="protein sequence ID" value="GCB92542.1"/>
    <property type="molecule type" value="Genomic_DNA"/>
</dbReference>
<proteinExistence type="predicted"/>
<dbReference type="Proteomes" id="UP000288351">
    <property type="component" value="Unassembled WGS sequence"/>
</dbReference>
<gene>
    <name evidence="1" type="ORF">SALB_05309</name>
</gene>
<reference evidence="1 2" key="1">
    <citation type="journal article" date="2019" name="Microbiol. Resour. Announc.">
        <title>Draft Genome Sequence of the Most Traditional epsilon-Poly-l-Lysine Producer, Streptomyces albulus NBRC14147.</title>
        <authorList>
            <person name="Yamanaka K."/>
            <person name="Hamano Y."/>
        </authorList>
    </citation>
    <scope>NUCLEOTIDE SEQUENCE [LARGE SCALE GENOMIC DNA]</scope>
    <source>
        <strain evidence="1 2">NBRC 14147</strain>
    </source>
</reference>
<accession>A0A059WAY8</accession>
<dbReference type="AlphaFoldDB" id="A0A059WAY8"/>
<protein>
    <submittedName>
        <fullName evidence="1">Uncharacterized protein</fullName>
    </submittedName>
</protein>